<feature type="coiled-coil region" evidence="1">
    <location>
        <begin position="279"/>
        <end position="313"/>
    </location>
</feature>
<accession>A0A8S1KIX0</accession>
<feature type="coiled-coil region" evidence="1">
    <location>
        <begin position="220"/>
        <end position="247"/>
    </location>
</feature>
<proteinExistence type="predicted"/>
<name>A0A8S1KIX0_9CILI</name>
<evidence type="ECO:0000313" key="2">
    <source>
        <dbReference type="EMBL" id="CAD8054173.1"/>
    </source>
</evidence>
<comment type="caution">
    <text evidence="2">The sequence shown here is derived from an EMBL/GenBank/DDBJ whole genome shotgun (WGS) entry which is preliminary data.</text>
</comment>
<sequence>MNQSPTKFDTPTKIQSKLDLKMRKSGVPVALKRSPQFYLLDCFMLAYFHIPSFAEEILQYDDYIINEEGVTLLLQKLFVQLIFCKKKDTSAIDVYQFMKDDYNTRYKSVEEFLVRFFEKVDESISKYRTMLNEFVEEHPIRELFIGKLMKGNDETTFNLIKIDLDNESIIEGLQKKFELEDCSIKDLPKILQFEITKKQNLVIMPTIFLDQFVHSNKGMIKQHQSDIKELIMKREEIIQKIKNVENYQQTSQSIPQILQMTINIIQEQREELIDGDPAIEGFISLIMDANQELEILKEDLNKIDEEIKQIMGSFNKIEYNLHAVIIYDGDYECVYIKNNEQCFFFEDGYAEIRKEFEIEIQYSPENLVYLIYKDKNLQSDYSFTGGQGNLLDMDDKKSYESLIRKDLQQYAVQFNLKVDQELLFLKQQQQAEEVFQQYLTRMNIVLNLIQKKHLIQLPHLNNFATFLIYTQKKIDDFVKWQILDCSIRDITGQSILDIKNMNAFAQKLSVLLQNQPQKSPTQLTVNKKDMQIMQIKLTDYVQFAQCTKILDYSVECILQENQLAALNSIRFIYDNGQKNIIYQLSQEILKAYMAHLAILTFKFHQQSQYHQLWDHLQWIMTYWPYINQQDLVHQQIFVMIKDLKKKANKKALNSDQQKIIKKFISSVQDKKLIDVGSNFLLRQDHFLESIAIINWNQDHYYWLPDKSEDVSQQLMTKIQLIQQYLQIEFQFVKNIIQQQCTFTYDERIKMTLHSQL</sequence>
<protein>
    <submittedName>
        <fullName evidence="2">Uncharacterized protein</fullName>
    </submittedName>
</protein>
<gene>
    <name evidence="2" type="ORF">PSON_ATCC_30995.1.T0080125</name>
</gene>
<dbReference type="AlphaFoldDB" id="A0A8S1KIX0"/>
<evidence type="ECO:0000256" key="1">
    <source>
        <dbReference type="SAM" id="Coils"/>
    </source>
</evidence>
<keyword evidence="3" id="KW-1185">Reference proteome</keyword>
<organism evidence="2 3">
    <name type="scientific">Paramecium sonneborni</name>
    <dbReference type="NCBI Taxonomy" id="65129"/>
    <lineage>
        <taxon>Eukaryota</taxon>
        <taxon>Sar</taxon>
        <taxon>Alveolata</taxon>
        <taxon>Ciliophora</taxon>
        <taxon>Intramacronucleata</taxon>
        <taxon>Oligohymenophorea</taxon>
        <taxon>Peniculida</taxon>
        <taxon>Parameciidae</taxon>
        <taxon>Paramecium</taxon>
    </lineage>
</organism>
<reference evidence="2" key="1">
    <citation type="submission" date="2021-01" db="EMBL/GenBank/DDBJ databases">
        <authorList>
            <consortium name="Genoscope - CEA"/>
            <person name="William W."/>
        </authorList>
    </citation>
    <scope>NUCLEOTIDE SEQUENCE</scope>
</reference>
<evidence type="ECO:0000313" key="3">
    <source>
        <dbReference type="Proteomes" id="UP000692954"/>
    </source>
</evidence>
<dbReference type="Proteomes" id="UP000692954">
    <property type="component" value="Unassembled WGS sequence"/>
</dbReference>
<dbReference type="OrthoDB" id="292670at2759"/>
<keyword evidence="1" id="KW-0175">Coiled coil</keyword>
<dbReference type="EMBL" id="CAJJDN010000008">
    <property type="protein sequence ID" value="CAD8054173.1"/>
    <property type="molecule type" value="Genomic_DNA"/>
</dbReference>